<reference evidence="5" key="1">
    <citation type="journal article" date="2024" name="Algal Res.">
        <title>Biochemical, toxicological and genomic investigation of a high-biomass producing Limnothrix strain isolated from Italian shallow drinking water reservoir.</title>
        <authorList>
            <person name="Simonazzi M."/>
            <person name="Shishido T.K."/>
            <person name="Delbaje E."/>
            <person name="Wahlsten M."/>
            <person name="Fewer D.P."/>
            <person name="Sivonen K."/>
            <person name="Pezzolesi L."/>
            <person name="Pistocchi R."/>
        </authorList>
    </citation>
    <scope>NUCLEOTIDE SEQUENCE [LARGE SCALE GENOMIC DNA]</scope>
    <source>
        <strain evidence="5">LRLZ20PSL1</strain>
    </source>
</reference>
<evidence type="ECO:0000256" key="2">
    <source>
        <dbReference type="PROSITE-ProRule" id="PRU00169"/>
    </source>
</evidence>
<protein>
    <submittedName>
        <fullName evidence="4">Response regulator</fullName>
    </submittedName>
</protein>
<comment type="caution">
    <text evidence="4">The sequence shown here is derived from an EMBL/GenBank/DDBJ whole genome shotgun (WGS) entry which is preliminary data.</text>
</comment>
<name>A0ABW7CDP8_9CYAN</name>
<dbReference type="InterPro" id="IPR050595">
    <property type="entry name" value="Bact_response_regulator"/>
</dbReference>
<dbReference type="PANTHER" id="PTHR44591:SF22">
    <property type="entry name" value="CHEY SUBFAMILY"/>
    <property type="match status" value="1"/>
</dbReference>
<dbReference type="RefSeq" id="WP_190532714.1">
    <property type="nucleotide sequence ID" value="NZ_JAZAQF010000088.1"/>
</dbReference>
<accession>A0ABW7CDP8</accession>
<feature type="domain" description="Response regulatory" evidence="3">
    <location>
        <begin position="4"/>
        <end position="121"/>
    </location>
</feature>
<feature type="modified residue" description="4-aspartylphosphate" evidence="2">
    <location>
        <position position="54"/>
    </location>
</feature>
<dbReference type="Gene3D" id="3.40.50.2300">
    <property type="match status" value="1"/>
</dbReference>
<dbReference type="Pfam" id="PF00072">
    <property type="entry name" value="Response_reg"/>
    <property type="match status" value="1"/>
</dbReference>
<dbReference type="SMART" id="SM00448">
    <property type="entry name" value="REC"/>
    <property type="match status" value="1"/>
</dbReference>
<proteinExistence type="predicted"/>
<evidence type="ECO:0000313" key="4">
    <source>
        <dbReference type="EMBL" id="MFG3819251.1"/>
    </source>
</evidence>
<dbReference type="PANTHER" id="PTHR44591">
    <property type="entry name" value="STRESS RESPONSE REGULATOR PROTEIN 1"/>
    <property type="match status" value="1"/>
</dbReference>
<dbReference type="SUPFAM" id="SSF52172">
    <property type="entry name" value="CheY-like"/>
    <property type="match status" value="1"/>
</dbReference>
<organism evidence="4 5">
    <name type="scientific">Limnothrix redekei LRLZ20PSL1</name>
    <dbReference type="NCBI Taxonomy" id="3112953"/>
    <lineage>
        <taxon>Bacteria</taxon>
        <taxon>Bacillati</taxon>
        <taxon>Cyanobacteriota</taxon>
        <taxon>Cyanophyceae</taxon>
        <taxon>Pseudanabaenales</taxon>
        <taxon>Pseudanabaenaceae</taxon>
        <taxon>Limnothrix</taxon>
    </lineage>
</organism>
<gene>
    <name evidence="4" type="ORF">VPK24_16520</name>
</gene>
<dbReference type="CDD" id="cd17552">
    <property type="entry name" value="REC_RR468-like"/>
    <property type="match status" value="1"/>
</dbReference>
<dbReference type="InterPro" id="IPR001789">
    <property type="entry name" value="Sig_transdc_resp-reg_receiver"/>
</dbReference>
<dbReference type="PROSITE" id="PS50110">
    <property type="entry name" value="RESPONSE_REGULATORY"/>
    <property type="match status" value="1"/>
</dbReference>
<dbReference type="EMBL" id="JAZAQF010000088">
    <property type="protein sequence ID" value="MFG3819251.1"/>
    <property type="molecule type" value="Genomic_DNA"/>
</dbReference>
<keyword evidence="1 2" id="KW-0597">Phosphoprotein</keyword>
<evidence type="ECO:0000259" key="3">
    <source>
        <dbReference type="PROSITE" id="PS50110"/>
    </source>
</evidence>
<dbReference type="Proteomes" id="UP001604335">
    <property type="component" value="Unassembled WGS sequence"/>
</dbReference>
<evidence type="ECO:0000313" key="5">
    <source>
        <dbReference type="Proteomes" id="UP001604335"/>
    </source>
</evidence>
<dbReference type="InterPro" id="IPR011006">
    <property type="entry name" value="CheY-like_superfamily"/>
</dbReference>
<evidence type="ECO:0000256" key="1">
    <source>
        <dbReference type="ARBA" id="ARBA00022553"/>
    </source>
</evidence>
<sequence>MTKQVLVIDDEPDMREIARIGLEVCNGWQVLLAASGAEGIAVAAAQQPDAILLDVMMPQMDGTATLEALQKNPSTSHIPVILLTAKVQAADRQRYAHLKAAAVVTKPFDPLVLGDSICQILGWSS</sequence>
<keyword evidence="5" id="KW-1185">Reference proteome</keyword>